<name>A0A0M0JJL1_9EUKA</name>
<organism evidence="2 3">
    <name type="scientific">Chrysochromulina tobinii</name>
    <dbReference type="NCBI Taxonomy" id="1460289"/>
    <lineage>
        <taxon>Eukaryota</taxon>
        <taxon>Haptista</taxon>
        <taxon>Haptophyta</taxon>
        <taxon>Prymnesiophyceae</taxon>
        <taxon>Prymnesiales</taxon>
        <taxon>Chrysochromulinaceae</taxon>
        <taxon>Chrysochromulina</taxon>
    </lineage>
</organism>
<dbReference type="PANTHER" id="PTHR24020:SF20">
    <property type="entry name" value="PH DOMAIN-CONTAINING PROTEIN"/>
    <property type="match status" value="1"/>
</dbReference>
<sequence length="767" mass="83025">MPNIDGTGAFKNVQEYPCTLQIKCIGTNEGPFVSDIHTLCAELTGQAEKDVPVKWRDNGKYRAVTLTLTFQNADQPYKCDNKTFTCSPAPFGDPSQQVCQDHCKLSWQCDEPAKMCKQVGPDAPGKKYDDNATCASVCPPTPQPTPPEIRGIWRGITIHKAYQPGEWVANITANYLTIWYPTPTGWELFCEGAASAIAHGAAQTYIITVSSTAGKLKGAIRFLAADYSMDPEMTSFLQLAVKEELPSTEVSDFDTAMTTATVISLETCPSGGTPVPPPPPPGPPPPCKAKLDVMIVLDGSASIQPPDWQKALSFTNQVIDGFSISKDEVEIGIVQFSSISTLEIGLSPDKAAIQAIVTNLPQMMSNTDTYAGFETAQTEIRAHRRPNTNGTLVIILTDGKQNQGQPASVITDQLKTVDKAEIFGIGVGPDIDEVELQSWCSTPLPQHYFKVDDWADLHKIIDQIVANACPQPHPPSSPHPPLRQHGDYCRFHLPSPLPVTVQRAAVSAEAAVRVLDEIDEINATDEKKPPRRKLQRTLAKDGLAPSDPCNPYANCSSCIAARPAFGQTCGWCSGDLKYSGETNVSKFKCAGKDQGNSSAKFTCSGNFQTTSCEVPGDCGLKGVYRGLRVDRNYTFGEWQAVFTPQTLAPNGTATGEFVKIDQLDMSGKVTSTIDGKIECTTKCTFADTIEGAPFKITASSGKIYYGICGYTHQYQAETDGLMWAVSDAGSTQAPKNFDVAMNSSNATVYTYYKCSEYKGATCQFKAV</sequence>
<evidence type="ECO:0000313" key="2">
    <source>
        <dbReference type="EMBL" id="KOO26497.1"/>
    </source>
</evidence>
<dbReference type="InterPro" id="IPR007454">
    <property type="entry name" value="UPF0250_YbeD-like"/>
</dbReference>
<keyword evidence="3" id="KW-1185">Reference proteome</keyword>
<reference evidence="3" key="1">
    <citation type="journal article" date="2015" name="PLoS Genet.">
        <title>Genome Sequence and Transcriptome Analyses of Chrysochromulina tobin: Metabolic Tools for Enhanced Algal Fitness in the Prominent Order Prymnesiales (Haptophyceae).</title>
        <authorList>
            <person name="Hovde B.T."/>
            <person name="Deodato C.R."/>
            <person name="Hunsperger H.M."/>
            <person name="Ryken S.A."/>
            <person name="Yost W."/>
            <person name="Jha R.K."/>
            <person name="Patterson J."/>
            <person name="Monnat R.J. Jr."/>
            <person name="Barlow S.B."/>
            <person name="Starkenburg S.R."/>
            <person name="Cattolico R.A."/>
        </authorList>
    </citation>
    <scope>NUCLEOTIDE SEQUENCE</scope>
    <source>
        <strain evidence="3">CCMP291</strain>
    </source>
</reference>
<dbReference type="InterPro" id="IPR050525">
    <property type="entry name" value="ECM_Assembly_Org"/>
</dbReference>
<protein>
    <submittedName>
        <fullName evidence="2">Collagen alpha-1 chain</fullName>
    </submittedName>
</protein>
<keyword evidence="2" id="KW-0176">Collagen</keyword>
<dbReference type="PANTHER" id="PTHR24020">
    <property type="entry name" value="COLLAGEN ALPHA"/>
    <property type="match status" value="1"/>
</dbReference>
<evidence type="ECO:0000313" key="3">
    <source>
        <dbReference type="Proteomes" id="UP000037460"/>
    </source>
</evidence>
<evidence type="ECO:0000259" key="1">
    <source>
        <dbReference type="PROSITE" id="PS50234"/>
    </source>
</evidence>
<accession>A0A0M0JJL1</accession>
<gene>
    <name evidence="2" type="ORF">Ctob_008755</name>
</gene>
<dbReference type="SMART" id="SM00327">
    <property type="entry name" value="VWA"/>
    <property type="match status" value="1"/>
</dbReference>
<dbReference type="InterPro" id="IPR002035">
    <property type="entry name" value="VWF_A"/>
</dbReference>
<dbReference type="Pfam" id="PF00092">
    <property type="entry name" value="VWA"/>
    <property type="match status" value="1"/>
</dbReference>
<dbReference type="OrthoDB" id="6132182at2759"/>
<dbReference type="InterPro" id="IPR036465">
    <property type="entry name" value="vWFA_dom_sf"/>
</dbReference>
<dbReference type="Pfam" id="PF04359">
    <property type="entry name" value="DUF493"/>
    <property type="match status" value="1"/>
</dbReference>
<dbReference type="PRINTS" id="PR00453">
    <property type="entry name" value="VWFADOMAIN"/>
</dbReference>
<dbReference type="CDD" id="cd01450">
    <property type="entry name" value="vWFA_subfamily_ECM"/>
    <property type="match status" value="1"/>
</dbReference>
<feature type="domain" description="VWFA" evidence="1">
    <location>
        <begin position="292"/>
        <end position="464"/>
    </location>
</feature>
<dbReference type="EMBL" id="JWZX01002843">
    <property type="protein sequence ID" value="KOO26497.1"/>
    <property type="molecule type" value="Genomic_DNA"/>
</dbReference>
<proteinExistence type="predicted"/>
<dbReference type="SUPFAM" id="SSF53300">
    <property type="entry name" value="vWA-like"/>
    <property type="match status" value="1"/>
</dbReference>
<dbReference type="Proteomes" id="UP000037460">
    <property type="component" value="Unassembled WGS sequence"/>
</dbReference>
<dbReference type="InterPro" id="IPR027471">
    <property type="entry name" value="YbeD-like_sf"/>
</dbReference>
<comment type="caution">
    <text evidence="2">The sequence shown here is derived from an EMBL/GenBank/DDBJ whole genome shotgun (WGS) entry which is preliminary data.</text>
</comment>
<dbReference type="PROSITE" id="PS50234">
    <property type="entry name" value="VWFA"/>
    <property type="match status" value="1"/>
</dbReference>
<dbReference type="SUPFAM" id="SSF117991">
    <property type="entry name" value="YbeD/HP0495-like"/>
    <property type="match status" value="1"/>
</dbReference>
<dbReference type="Gene3D" id="3.30.70.260">
    <property type="match status" value="1"/>
</dbReference>
<dbReference type="AlphaFoldDB" id="A0A0M0JJL1"/>
<dbReference type="Gene3D" id="3.40.50.410">
    <property type="entry name" value="von Willebrand factor, type A domain"/>
    <property type="match status" value="1"/>
</dbReference>